<dbReference type="Proteomes" id="UP000092460">
    <property type="component" value="Unassembled WGS sequence"/>
</dbReference>
<dbReference type="EMBL" id="JXJN01000587">
    <property type="status" value="NOT_ANNOTATED_CDS"/>
    <property type="molecule type" value="Genomic_DNA"/>
</dbReference>
<reference evidence="2" key="1">
    <citation type="submission" date="2015-01" db="EMBL/GenBank/DDBJ databases">
        <authorList>
            <person name="Aksoy S."/>
            <person name="Warren W."/>
            <person name="Wilson R.K."/>
        </authorList>
    </citation>
    <scope>NUCLEOTIDE SEQUENCE [LARGE SCALE GENOMIC DNA]</scope>
    <source>
        <strain evidence="2">IAEA</strain>
    </source>
</reference>
<dbReference type="EnsemblMetazoa" id="GPPI002299-RA">
    <property type="protein sequence ID" value="GPPI002299-PA"/>
    <property type="gene ID" value="GPPI002299"/>
</dbReference>
<dbReference type="VEuPathDB" id="VectorBase:GPPI002299"/>
<evidence type="ECO:0000313" key="1">
    <source>
        <dbReference type="EnsemblMetazoa" id="GPPI002299-PA"/>
    </source>
</evidence>
<reference evidence="1" key="2">
    <citation type="submission" date="2020-05" db="UniProtKB">
        <authorList>
            <consortium name="EnsemblMetazoa"/>
        </authorList>
    </citation>
    <scope>IDENTIFICATION</scope>
    <source>
        <strain evidence="1">IAEA</strain>
    </source>
</reference>
<evidence type="ECO:0000313" key="2">
    <source>
        <dbReference type="Proteomes" id="UP000092460"/>
    </source>
</evidence>
<sequence>MHKFNSQYVLNMLETQERTHHLNYDLNIQILGRLPSEISNCQILLAFKSKTNKISMVTWRQFHITTHMSTQSIYTNMQILRIHNSIVKGNFRAYKRRIYTAYFMLWDMIVNKKR</sequence>
<accession>A0A1B0AMV7</accession>
<dbReference type="AlphaFoldDB" id="A0A1B0AMV7"/>
<keyword evidence="2" id="KW-1185">Reference proteome</keyword>
<dbReference type="EMBL" id="JXJN01000586">
    <property type="status" value="NOT_ANNOTATED_CDS"/>
    <property type="molecule type" value="Genomic_DNA"/>
</dbReference>
<proteinExistence type="predicted"/>
<name>A0A1B0AMV7_9MUSC</name>
<organism evidence="1 2">
    <name type="scientific">Glossina palpalis gambiensis</name>
    <dbReference type="NCBI Taxonomy" id="67801"/>
    <lineage>
        <taxon>Eukaryota</taxon>
        <taxon>Metazoa</taxon>
        <taxon>Ecdysozoa</taxon>
        <taxon>Arthropoda</taxon>
        <taxon>Hexapoda</taxon>
        <taxon>Insecta</taxon>
        <taxon>Pterygota</taxon>
        <taxon>Neoptera</taxon>
        <taxon>Endopterygota</taxon>
        <taxon>Diptera</taxon>
        <taxon>Brachycera</taxon>
        <taxon>Muscomorpha</taxon>
        <taxon>Hippoboscoidea</taxon>
        <taxon>Glossinidae</taxon>
        <taxon>Glossina</taxon>
    </lineage>
</organism>
<protein>
    <submittedName>
        <fullName evidence="1">Uncharacterized protein</fullName>
    </submittedName>
</protein>